<dbReference type="EMBL" id="JALJZU010000012">
    <property type="protein sequence ID" value="MCP2011676.1"/>
    <property type="molecule type" value="Genomic_DNA"/>
</dbReference>
<keyword evidence="2" id="KW-1185">Reference proteome</keyword>
<evidence type="ECO:0000313" key="2">
    <source>
        <dbReference type="Proteomes" id="UP001162889"/>
    </source>
</evidence>
<evidence type="ECO:0000313" key="1">
    <source>
        <dbReference type="EMBL" id="MCP2011676.1"/>
    </source>
</evidence>
<proteinExistence type="predicted"/>
<sequence>MDIVFIGALVVFFAVIVAFAAGCDKLGGKQ</sequence>
<gene>
    <name evidence="1" type="ORF">L1274_005428</name>
</gene>
<reference evidence="1" key="1">
    <citation type="submission" date="2022-03" db="EMBL/GenBank/DDBJ databases">
        <title>Genome Encyclopedia of Bacteria and Archaea VI: Functional Genomics of Type Strains.</title>
        <authorList>
            <person name="Whitman W."/>
        </authorList>
    </citation>
    <scope>NUCLEOTIDE SEQUENCE</scope>
    <source>
        <strain evidence="1">HSC-15S17</strain>
    </source>
</reference>
<dbReference type="Proteomes" id="UP001162889">
    <property type="component" value="Unassembled WGS sequence"/>
</dbReference>
<name>A0ABT1GRR7_9BURK</name>
<protein>
    <recommendedName>
        <fullName evidence="3">Potassium-transporting ATPase subunit A</fullName>
    </recommendedName>
</protein>
<organism evidence="1 2">
    <name type="scientific">Duganella violaceipulchra</name>
    <dbReference type="NCBI Taxonomy" id="2849652"/>
    <lineage>
        <taxon>Bacteria</taxon>
        <taxon>Pseudomonadati</taxon>
        <taxon>Pseudomonadota</taxon>
        <taxon>Betaproteobacteria</taxon>
        <taxon>Burkholderiales</taxon>
        <taxon>Oxalobacteraceae</taxon>
        <taxon>Telluria group</taxon>
        <taxon>Duganella</taxon>
    </lineage>
</organism>
<evidence type="ECO:0008006" key="3">
    <source>
        <dbReference type="Google" id="ProtNLM"/>
    </source>
</evidence>
<comment type="caution">
    <text evidence="1">The sequence shown here is derived from an EMBL/GenBank/DDBJ whole genome shotgun (WGS) entry which is preliminary data.</text>
</comment>
<accession>A0ABT1GRR7</accession>